<dbReference type="PANTHER" id="PTHR11595:SF21">
    <property type="entry name" value="ELONGATION FACTOR 1-BETA"/>
    <property type="match status" value="1"/>
</dbReference>
<reference evidence="6" key="3">
    <citation type="submission" date="2025-09" db="UniProtKB">
        <authorList>
            <consortium name="Ensembl"/>
        </authorList>
    </citation>
    <scope>IDENTIFICATION</scope>
</reference>
<evidence type="ECO:0000256" key="1">
    <source>
        <dbReference type="ARBA" id="ARBA00007411"/>
    </source>
</evidence>
<evidence type="ECO:0000313" key="7">
    <source>
        <dbReference type="Proteomes" id="UP000001073"/>
    </source>
</evidence>
<dbReference type="FunFam" id="3.30.70.60:FF:000001">
    <property type="entry name" value="Elongation factor 1-beta 1 like"/>
    <property type="match status" value="1"/>
</dbReference>
<dbReference type="Proteomes" id="UP000001073">
    <property type="component" value="Chromosome 22a"/>
</dbReference>
<comment type="similarity">
    <text evidence="1">Belongs to the EF-1-beta/EF-1-delta family.</text>
</comment>
<dbReference type="GO" id="GO:0003746">
    <property type="term" value="F:translation elongation factor activity"/>
    <property type="evidence" value="ECO:0007669"/>
    <property type="project" value="UniProtKB-KW"/>
</dbReference>
<evidence type="ECO:0000256" key="2">
    <source>
        <dbReference type="ARBA" id="ARBA00022768"/>
    </source>
</evidence>
<dbReference type="Ensembl" id="ENSNLET00000039667.1">
    <property type="protein sequence ID" value="ENSNLEP00000037530.1"/>
    <property type="gene ID" value="ENSNLEG00000027182.1"/>
</dbReference>
<protein>
    <recommendedName>
        <fullName evidence="5">Translation elongation factor EF1B beta/delta subunit guanine nucleotide exchange domain-containing protein</fullName>
    </recommendedName>
</protein>
<dbReference type="SMART" id="SM00888">
    <property type="entry name" value="EF1_GNE"/>
    <property type="match status" value="1"/>
</dbReference>
<dbReference type="InterPro" id="IPR014038">
    <property type="entry name" value="EF1B_bsu/dsu_GNE"/>
</dbReference>
<dbReference type="CDD" id="cd00292">
    <property type="entry name" value="EF1B"/>
    <property type="match status" value="1"/>
</dbReference>
<feature type="domain" description="Translation elongation factor EF1B beta/delta subunit guanine nucleotide exchange" evidence="5">
    <location>
        <begin position="80"/>
        <end position="166"/>
    </location>
</feature>
<evidence type="ECO:0000313" key="6">
    <source>
        <dbReference type="Ensembl" id="ENSNLEP00000037530.1"/>
    </source>
</evidence>
<dbReference type="STRING" id="61853.ENSNLEP00000037530"/>
<proteinExistence type="inferred from homology"/>
<sequence length="166" mass="18749">MDFGDLKSPASLQVLNNYLVDKSYIEGLPGVKKALGKYGPVDMEDTIGRGEKSEETKRLREERLPQHESKKAKKPALVAKSSILLDVKPWDDKTDMAKLEECIRGIQADGLVWRSSKLVQVGYRIKKLQIRCEVEDDKVGTDMLEKQITAFEDYAQSMDVAAFNKI</sequence>
<dbReference type="GeneTree" id="ENSGT00950000183014"/>
<name>A0A2I3H1Z6_NOMLE</name>
<dbReference type="Pfam" id="PF00736">
    <property type="entry name" value="EF1_GNE"/>
    <property type="match status" value="1"/>
</dbReference>
<dbReference type="InterPro" id="IPR036219">
    <property type="entry name" value="eEF-1beta-like_sf"/>
</dbReference>
<dbReference type="GO" id="GO:0005085">
    <property type="term" value="F:guanyl-nucleotide exchange factor activity"/>
    <property type="evidence" value="ECO:0007669"/>
    <property type="project" value="TreeGrafter"/>
</dbReference>
<keyword evidence="2" id="KW-0251">Elongation factor</keyword>
<dbReference type="GO" id="GO:0005829">
    <property type="term" value="C:cytosol"/>
    <property type="evidence" value="ECO:0007669"/>
    <property type="project" value="TreeGrafter"/>
</dbReference>
<keyword evidence="3" id="KW-0648">Protein biosynthesis</keyword>
<feature type="region of interest" description="Disordered" evidence="4">
    <location>
        <begin position="43"/>
        <end position="74"/>
    </location>
</feature>
<dbReference type="GO" id="GO:0005853">
    <property type="term" value="C:eukaryotic translation elongation factor 1 complex"/>
    <property type="evidence" value="ECO:0007669"/>
    <property type="project" value="InterPro"/>
</dbReference>
<evidence type="ECO:0000256" key="4">
    <source>
        <dbReference type="SAM" id="MobiDB-lite"/>
    </source>
</evidence>
<evidence type="ECO:0000259" key="5">
    <source>
        <dbReference type="SMART" id="SM00888"/>
    </source>
</evidence>
<keyword evidence="7" id="KW-1185">Reference proteome</keyword>
<organism evidence="6 7">
    <name type="scientific">Nomascus leucogenys</name>
    <name type="common">Northern white-cheeked gibbon</name>
    <name type="synonym">Hylobates leucogenys</name>
    <dbReference type="NCBI Taxonomy" id="61853"/>
    <lineage>
        <taxon>Eukaryota</taxon>
        <taxon>Metazoa</taxon>
        <taxon>Chordata</taxon>
        <taxon>Craniata</taxon>
        <taxon>Vertebrata</taxon>
        <taxon>Euteleostomi</taxon>
        <taxon>Mammalia</taxon>
        <taxon>Eutheria</taxon>
        <taxon>Euarchontoglires</taxon>
        <taxon>Primates</taxon>
        <taxon>Haplorrhini</taxon>
        <taxon>Catarrhini</taxon>
        <taxon>Hylobatidae</taxon>
        <taxon>Nomascus</taxon>
    </lineage>
</organism>
<dbReference type="InterPro" id="IPR049720">
    <property type="entry name" value="EF1B_bsu/dsu"/>
</dbReference>
<dbReference type="SUPFAM" id="SSF54984">
    <property type="entry name" value="eEF-1beta-like"/>
    <property type="match status" value="1"/>
</dbReference>
<dbReference type="Gene3D" id="3.30.70.60">
    <property type="match status" value="1"/>
</dbReference>
<accession>A0A2I3H1Z6</accession>
<dbReference type="InterPro" id="IPR014717">
    <property type="entry name" value="Transl_elong_EF1B/ribsomal_bS6"/>
</dbReference>
<evidence type="ECO:0000256" key="3">
    <source>
        <dbReference type="ARBA" id="ARBA00022917"/>
    </source>
</evidence>
<dbReference type="OMA" id="LQIRCEV"/>
<dbReference type="EMBL" id="ADFV01083558">
    <property type="status" value="NOT_ANNOTATED_CDS"/>
    <property type="molecule type" value="Genomic_DNA"/>
</dbReference>
<dbReference type="InParanoid" id="A0A2I3H1Z6"/>
<reference evidence="6" key="2">
    <citation type="submission" date="2025-08" db="UniProtKB">
        <authorList>
            <consortium name="Ensembl"/>
        </authorList>
    </citation>
    <scope>IDENTIFICATION</scope>
</reference>
<feature type="compositionally biased region" description="Basic and acidic residues" evidence="4">
    <location>
        <begin position="46"/>
        <end position="69"/>
    </location>
</feature>
<dbReference type="AlphaFoldDB" id="A0A2I3H1Z6"/>
<dbReference type="PANTHER" id="PTHR11595">
    <property type="entry name" value="EF-HAND AND COILED-COIL DOMAIN-CONTAINING FAMILY MEMBER"/>
    <property type="match status" value="1"/>
</dbReference>
<reference evidence="6 7" key="1">
    <citation type="submission" date="2012-10" db="EMBL/GenBank/DDBJ databases">
        <authorList>
            <consortium name="Gibbon Genome Sequencing Consortium"/>
        </authorList>
    </citation>
    <scope>NUCLEOTIDE SEQUENCE [LARGE SCALE GENOMIC DNA]</scope>
</reference>